<reference evidence="7 8" key="1">
    <citation type="submission" date="2019-01" db="EMBL/GenBank/DDBJ databases">
        <title>Lacunisphaera sp. strain TWA-58.</title>
        <authorList>
            <person name="Chen W.-M."/>
        </authorList>
    </citation>
    <scope>NUCLEOTIDE SEQUENCE [LARGE SCALE GENOMIC DNA]</scope>
    <source>
        <strain evidence="7 8">TWA-58</strain>
    </source>
</reference>
<evidence type="ECO:0000313" key="8">
    <source>
        <dbReference type="Proteomes" id="UP000290218"/>
    </source>
</evidence>
<proteinExistence type="predicted"/>
<dbReference type="Pfam" id="PF03544">
    <property type="entry name" value="TonB_C"/>
    <property type="match status" value="1"/>
</dbReference>
<evidence type="ECO:0000313" key="7">
    <source>
        <dbReference type="EMBL" id="RXK56379.1"/>
    </source>
</evidence>
<name>A0A4V1M6S1_9BACT</name>
<keyword evidence="8" id="KW-1185">Reference proteome</keyword>
<dbReference type="RefSeq" id="WP_129047748.1">
    <property type="nucleotide sequence ID" value="NZ_SDHX01000001.1"/>
</dbReference>
<dbReference type="Proteomes" id="UP000290218">
    <property type="component" value="Unassembled WGS sequence"/>
</dbReference>
<accession>A0A4V1M6S1</accession>
<dbReference type="InterPro" id="IPR037682">
    <property type="entry name" value="TonB_C"/>
</dbReference>
<feature type="transmembrane region" description="Helical" evidence="5">
    <location>
        <begin position="22"/>
        <end position="42"/>
    </location>
</feature>
<evidence type="ECO:0000256" key="3">
    <source>
        <dbReference type="ARBA" id="ARBA00022989"/>
    </source>
</evidence>
<dbReference type="NCBIfam" id="TIGR01352">
    <property type="entry name" value="tonB_Cterm"/>
    <property type="match status" value="1"/>
</dbReference>
<gene>
    <name evidence="7" type="ORF">ESB00_11065</name>
</gene>
<comment type="subcellular location">
    <subcellularLocation>
        <location evidence="1">Membrane</location>
        <topology evidence="1">Single-pass membrane protein</topology>
    </subcellularLocation>
</comment>
<dbReference type="SUPFAM" id="SSF74653">
    <property type="entry name" value="TolA/TonB C-terminal domain"/>
    <property type="match status" value="1"/>
</dbReference>
<dbReference type="Gene3D" id="3.30.1150.10">
    <property type="match status" value="1"/>
</dbReference>
<protein>
    <submittedName>
        <fullName evidence="7">TonB family protein</fullName>
    </submittedName>
</protein>
<evidence type="ECO:0000256" key="5">
    <source>
        <dbReference type="SAM" id="Phobius"/>
    </source>
</evidence>
<sequence length="243" mass="26301">MKPVSDAVELGSPDNLARGHRLLAVAGGVGGSGLILLGFAWLNQRDVDPVPDPAIPWAVEMAMPPPPPPPVPPIPEPPAGGATVPREIAPVRAPAPEAPAFVSLQDIRLAAPRPESRVDLHFAREAFMPEVQPGGLQWERTFTAGEVERVPVALDPRIPQVDYSLLPRDRRSAVVLLFVVTAKGKVSKLQLVQGVHRRIDPVVIDAVRRWNFQPAVKQGRAVDCWVQQPIVLQRPGVANPYAL</sequence>
<dbReference type="InterPro" id="IPR006260">
    <property type="entry name" value="TonB/TolA_C"/>
</dbReference>
<keyword evidence="2 5" id="KW-0812">Transmembrane</keyword>
<evidence type="ECO:0000259" key="6">
    <source>
        <dbReference type="Pfam" id="PF03544"/>
    </source>
</evidence>
<comment type="caution">
    <text evidence="7">The sequence shown here is derived from an EMBL/GenBank/DDBJ whole genome shotgun (WGS) entry which is preliminary data.</text>
</comment>
<organism evidence="7 8">
    <name type="scientific">Oleiharenicola lentus</name>
    <dbReference type="NCBI Taxonomy" id="2508720"/>
    <lineage>
        <taxon>Bacteria</taxon>
        <taxon>Pseudomonadati</taxon>
        <taxon>Verrucomicrobiota</taxon>
        <taxon>Opitutia</taxon>
        <taxon>Opitutales</taxon>
        <taxon>Opitutaceae</taxon>
        <taxon>Oleiharenicola</taxon>
    </lineage>
</organism>
<keyword evidence="4 5" id="KW-0472">Membrane</keyword>
<dbReference type="AlphaFoldDB" id="A0A4V1M6S1"/>
<dbReference type="GO" id="GO:0055085">
    <property type="term" value="P:transmembrane transport"/>
    <property type="evidence" value="ECO:0007669"/>
    <property type="project" value="InterPro"/>
</dbReference>
<keyword evidence="3 5" id="KW-1133">Transmembrane helix</keyword>
<evidence type="ECO:0000256" key="2">
    <source>
        <dbReference type="ARBA" id="ARBA00022692"/>
    </source>
</evidence>
<feature type="domain" description="TonB C-terminal" evidence="6">
    <location>
        <begin position="173"/>
        <end position="230"/>
    </location>
</feature>
<dbReference type="GO" id="GO:0016020">
    <property type="term" value="C:membrane"/>
    <property type="evidence" value="ECO:0007669"/>
    <property type="project" value="UniProtKB-SubCell"/>
</dbReference>
<dbReference type="OrthoDB" id="9792439at2"/>
<evidence type="ECO:0000256" key="4">
    <source>
        <dbReference type="ARBA" id="ARBA00023136"/>
    </source>
</evidence>
<dbReference type="EMBL" id="SDHX01000001">
    <property type="protein sequence ID" value="RXK56379.1"/>
    <property type="molecule type" value="Genomic_DNA"/>
</dbReference>
<evidence type="ECO:0000256" key="1">
    <source>
        <dbReference type="ARBA" id="ARBA00004167"/>
    </source>
</evidence>